<dbReference type="SUPFAM" id="SSF53335">
    <property type="entry name" value="S-adenosyl-L-methionine-dependent methyltransferases"/>
    <property type="match status" value="1"/>
</dbReference>
<dbReference type="PANTHER" id="PTHR34203:SF15">
    <property type="entry name" value="SLL1173 PROTEIN"/>
    <property type="match status" value="1"/>
</dbReference>
<proteinExistence type="predicted"/>
<evidence type="ECO:0000259" key="1">
    <source>
        <dbReference type="Pfam" id="PF05050"/>
    </source>
</evidence>
<dbReference type="AlphaFoldDB" id="A0A2M8EJ58"/>
<dbReference type="Proteomes" id="UP000228781">
    <property type="component" value="Unassembled WGS sequence"/>
</dbReference>
<comment type="caution">
    <text evidence="2">The sequence shown here is derived from an EMBL/GenBank/DDBJ whole genome shotgun (WGS) entry which is preliminary data.</text>
</comment>
<organism evidence="2 3">
    <name type="scientific">candidate division WWE3 bacterium CG_4_9_14_0_2_um_filter_48_10</name>
    <dbReference type="NCBI Taxonomy" id="1975078"/>
    <lineage>
        <taxon>Bacteria</taxon>
        <taxon>Katanobacteria</taxon>
    </lineage>
</organism>
<evidence type="ECO:0000313" key="3">
    <source>
        <dbReference type="Proteomes" id="UP000228781"/>
    </source>
</evidence>
<feature type="domain" description="Methyltransferase FkbM" evidence="1">
    <location>
        <begin position="80"/>
        <end position="227"/>
    </location>
</feature>
<dbReference type="EMBL" id="PFSK01000021">
    <property type="protein sequence ID" value="PJC22750.1"/>
    <property type="molecule type" value="Genomic_DNA"/>
</dbReference>
<reference evidence="3" key="1">
    <citation type="submission" date="2017-09" db="EMBL/GenBank/DDBJ databases">
        <title>Depth-based differentiation of microbial function through sediment-hosted aquifers and enrichment of novel symbionts in the deep terrestrial subsurface.</title>
        <authorList>
            <person name="Probst A.J."/>
            <person name="Ladd B."/>
            <person name="Jarett J.K."/>
            <person name="Geller-Mcgrath D.E."/>
            <person name="Sieber C.M.K."/>
            <person name="Emerson J.B."/>
            <person name="Anantharaman K."/>
            <person name="Thomas B.C."/>
            <person name="Malmstrom R."/>
            <person name="Stieglmeier M."/>
            <person name="Klingl A."/>
            <person name="Woyke T."/>
            <person name="Ryan C.M."/>
            <person name="Banfield J.F."/>
        </authorList>
    </citation>
    <scope>NUCLEOTIDE SEQUENCE [LARGE SCALE GENOMIC DNA]</scope>
</reference>
<dbReference type="PANTHER" id="PTHR34203">
    <property type="entry name" value="METHYLTRANSFERASE, FKBM FAMILY PROTEIN"/>
    <property type="match status" value="1"/>
</dbReference>
<protein>
    <recommendedName>
        <fullName evidence="1">Methyltransferase FkbM domain-containing protein</fullName>
    </recommendedName>
</protein>
<dbReference type="NCBIfam" id="TIGR01444">
    <property type="entry name" value="fkbM_fam"/>
    <property type="match status" value="1"/>
</dbReference>
<dbReference type="Gene3D" id="3.40.50.150">
    <property type="entry name" value="Vaccinia Virus protein VP39"/>
    <property type="match status" value="1"/>
</dbReference>
<evidence type="ECO:0000313" key="2">
    <source>
        <dbReference type="EMBL" id="PJC22750.1"/>
    </source>
</evidence>
<name>A0A2M8EJ58_UNCKA</name>
<dbReference type="InterPro" id="IPR029063">
    <property type="entry name" value="SAM-dependent_MTases_sf"/>
</dbReference>
<sequence>MLQQLSCDLQLLGDIVRSSLRQRGWLKRGQARFWYYRTREGIALKLRRDVCDSLIFAEVWWLNAYLKGLKGLKDGAVVLDAGAHIGLFSIFVASKFVGVRVFAFEPEPSNFALLKENIKNNYLQDKIFPFKVALAAESRGRVKFFAHPDNLGMHTLAMSGKGSSKTVKEASSFEADTVTLEEIFKKNKLPRCDLLKMDCEGCEYPVLLSTPESVLKKIGCLTLEYHPGGDIQEVGHRLERVGFKTRFDQVVQNWMGGWMVHAPLLKAWRDA</sequence>
<gene>
    <name evidence="2" type="ORF">CO059_01735</name>
</gene>
<dbReference type="InterPro" id="IPR052514">
    <property type="entry name" value="SAM-dependent_MTase"/>
</dbReference>
<dbReference type="InterPro" id="IPR006342">
    <property type="entry name" value="FkbM_mtfrase"/>
</dbReference>
<dbReference type="Pfam" id="PF05050">
    <property type="entry name" value="Methyltransf_21"/>
    <property type="match status" value="1"/>
</dbReference>
<accession>A0A2M8EJ58</accession>